<protein>
    <submittedName>
        <fullName evidence="3">Alpha/beta hydrolase</fullName>
    </submittedName>
</protein>
<feature type="transmembrane region" description="Helical" evidence="1">
    <location>
        <begin position="470"/>
        <end position="491"/>
    </location>
</feature>
<feature type="transmembrane region" description="Helical" evidence="1">
    <location>
        <begin position="261"/>
        <end position="283"/>
    </location>
</feature>
<dbReference type="RefSeq" id="WP_377388283.1">
    <property type="nucleotide sequence ID" value="NZ_JBHUIX010000005.1"/>
</dbReference>
<feature type="transmembrane region" description="Helical" evidence="1">
    <location>
        <begin position="439"/>
        <end position="458"/>
    </location>
</feature>
<feature type="transmembrane region" description="Helical" evidence="1">
    <location>
        <begin position="387"/>
        <end position="405"/>
    </location>
</feature>
<dbReference type="EMBL" id="JBHUIX010000005">
    <property type="protein sequence ID" value="MFD2173624.1"/>
    <property type="molecule type" value="Genomic_DNA"/>
</dbReference>
<dbReference type="Proteomes" id="UP001597413">
    <property type="component" value="Unassembled WGS sequence"/>
</dbReference>
<feature type="transmembrane region" description="Helical" evidence="1">
    <location>
        <begin position="417"/>
        <end position="433"/>
    </location>
</feature>
<evidence type="ECO:0000313" key="3">
    <source>
        <dbReference type="EMBL" id="MFD2173624.1"/>
    </source>
</evidence>
<feature type="transmembrane region" description="Helical" evidence="1">
    <location>
        <begin position="295"/>
        <end position="315"/>
    </location>
</feature>
<sequence length="492" mass="52150">MRHPLRHAALGLFALGLIVVSVFLLERERAGLEIRPVPLGPTPVTLYQQPGATGPAVVIAHGFAGSRQIMQGYSFRLAQAGYRVLAFDFEGQGRNPVPMRGDVTKIEGTTVYLMAETRRVIAAARALPGAPEVALLGHSMATDIIIRAAKEEAEAGTPVAAVVAISSFSEAITPDFPPRLEIISGEWEGMLRGFARKAAAQVVPEAQEGTLVAADGVERQTVVAPHVGHVGVLYSPAAITAARAWFDRAFGRESTAPVDRMGVWLVTLFAGIVVLARPLIALLKKGPGFVPLPRRRFLIATLAPALVTPLALAALRVNPLGVTAVFYLTIHLALYGGLQLALLRGAGLKRLHGKAVAFFLIWGLGVFGFAMDRYFINFWPSPERAGLIALMLCGTLPFMLADAALTEAGNAAFWRRALARLAALASLAGAVALGDQDRLFVVMAIPVLLAFWLGQGLIGRWLARRTGASAAGLGLGLALAWVMGVTLPLLAA</sequence>
<name>A0ABW5A7G3_9RHOB</name>
<reference evidence="4" key="1">
    <citation type="journal article" date="2019" name="Int. J. Syst. Evol. Microbiol.">
        <title>The Global Catalogue of Microorganisms (GCM) 10K type strain sequencing project: providing services to taxonomists for standard genome sequencing and annotation.</title>
        <authorList>
            <consortium name="The Broad Institute Genomics Platform"/>
            <consortium name="The Broad Institute Genome Sequencing Center for Infectious Disease"/>
            <person name="Wu L."/>
            <person name="Ma J."/>
        </authorList>
    </citation>
    <scope>NUCLEOTIDE SEQUENCE [LARGE SCALE GENOMIC DNA]</scope>
    <source>
        <strain evidence="4">CCUG 55131</strain>
    </source>
</reference>
<dbReference type="InterPro" id="IPR000073">
    <property type="entry name" value="AB_hydrolase_1"/>
</dbReference>
<evidence type="ECO:0000259" key="2">
    <source>
        <dbReference type="Pfam" id="PF00561"/>
    </source>
</evidence>
<comment type="caution">
    <text evidence="3">The sequence shown here is derived from an EMBL/GenBank/DDBJ whole genome shotgun (WGS) entry which is preliminary data.</text>
</comment>
<keyword evidence="3" id="KW-0378">Hydrolase</keyword>
<dbReference type="GO" id="GO:0016787">
    <property type="term" value="F:hydrolase activity"/>
    <property type="evidence" value="ECO:0007669"/>
    <property type="project" value="UniProtKB-KW"/>
</dbReference>
<gene>
    <name evidence="3" type="ORF">ACFSM0_05935</name>
</gene>
<evidence type="ECO:0000256" key="1">
    <source>
        <dbReference type="SAM" id="Phobius"/>
    </source>
</evidence>
<keyword evidence="1" id="KW-0472">Membrane</keyword>
<feature type="transmembrane region" description="Helical" evidence="1">
    <location>
        <begin position="321"/>
        <end position="343"/>
    </location>
</feature>
<proteinExistence type="predicted"/>
<feature type="domain" description="AB hydrolase-1" evidence="2">
    <location>
        <begin position="55"/>
        <end position="202"/>
    </location>
</feature>
<dbReference type="Pfam" id="PF00561">
    <property type="entry name" value="Abhydrolase_1"/>
    <property type="match status" value="1"/>
</dbReference>
<dbReference type="SUPFAM" id="SSF53474">
    <property type="entry name" value="alpha/beta-Hydrolases"/>
    <property type="match status" value="1"/>
</dbReference>
<accession>A0ABW5A7G3</accession>
<dbReference type="Gene3D" id="3.40.50.1820">
    <property type="entry name" value="alpha/beta hydrolase"/>
    <property type="match status" value="1"/>
</dbReference>
<feature type="transmembrane region" description="Helical" evidence="1">
    <location>
        <begin position="355"/>
        <end position="375"/>
    </location>
</feature>
<keyword evidence="4" id="KW-1185">Reference proteome</keyword>
<dbReference type="InterPro" id="IPR029058">
    <property type="entry name" value="AB_hydrolase_fold"/>
</dbReference>
<keyword evidence="1" id="KW-0812">Transmembrane</keyword>
<organism evidence="3 4">
    <name type="scientific">Rhodobacter lacus</name>
    <dbReference type="NCBI Taxonomy" id="1641972"/>
    <lineage>
        <taxon>Bacteria</taxon>
        <taxon>Pseudomonadati</taxon>
        <taxon>Pseudomonadota</taxon>
        <taxon>Alphaproteobacteria</taxon>
        <taxon>Rhodobacterales</taxon>
        <taxon>Rhodobacter group</taxon>
        <taxon>Rhodobacter</taxon>
    </lineage>
</organism>
<keyword evidence="1" id="KW-1133">Transmembrane helix</keyword>
<evidence type="ECO:0000313" key="4">
    <source>
        <dbReference type="Proteomes" id="UP001597413"/>
    </source>
</evidence>